<dbReference type="EMBL" id="VTUX01000012">
    <property type="protein sequence ID" value="KAA1187944.1"/>
    <property type="molecule type" value="Genomic_DNA"/>
</dbReference>
<name>A0A5B0WLJ1_9GAMM</name>
<dbReference type="RefSeq" id="WP_149613184.1">
    <property type="nucleotide sequence ID" value="NZ_VTUX01000012.1"/>
</dbReference>
<dbReference type="SUPFAM" id="SSF50800">
    <property type="entry name" value="PK beta-barrel domain-like"/>
    <property type="match status" value="1"/>
</dbReference>
<evidence type="ECO:0000313" key="2">
    <source>
        <dbReference type="EMBL" id="KAA1187944.1"/>
    </source>
</evidence>
<dbReference type="Gene3D" id="2.40.33.20">
    <property type="entry name" value="PK beta-barrel domain-like"/>
    <property type="match status" value="1"/>
</dbReference>
<dbReference type="GO" id="GO:0030151">
    <property type="term" value="F:molybdenum ion binding"/>
    <property type="evidence" value="ECO:0007669"/>
    <property type="project" value="InterPro"/>
</dbReference>
<protein>
    <submittedName>
        <fullName evidence="2">MOSC domain-containing protein</fullName>
    </submittedName>
</protein>
<evidence type="ECO:0000313" key="3">
    <source>
        <dbReference type="Proteomes" id="UP000323708"/>
    </source>
</evidence>
<comment type="caution">
    <text evidence="2">The sequence shown here is derived from an EMBL/GenBank/DDBJ whole genome shotgun (WGS) entry which is preliminary data.</text>
</comment>
<dbReference type="InterPro" id="IPR005302">
    <property type="entry name" value="MoCF_Sase_C"/>
</dbReference>
<feature type="domain" description="MOSC" evidence="1">
    <location>
        <begin position="28"/>
        <end position="163"/>
    </location>
</feature>
<dbReference type="AlphaFoldDB" id="A0A5B0WLJ1"/>
<dbReference type="PANTHER" id="PTHR30212:SF2">
    <property type="entry name" value="PROTEIN YIIM"/>
    <property type="match status" value="1"/>
</dbReference>
<dbReference type="InterPro" id="IPR011037">
    <property type="entry name" value="Pyrv_Knase-like_insert_dom_sf"/>
</dbReference>
<keyword evidence="3" id="KW-1185">Reference proteome</keyword>
<dbReference type="GO" id="GO:0030170">
    <property type="term" value="F:pyridoxal phosphate binding"/>
    <property type="evidence" value="ECO:0007669"/>
    <property type="project" value="InterPro"/>
</dbReference>
<dbReference type="PANTHER" id="PTHR30212">
    <property type="entry name" value="PROTEIN YIIM"/>
    <property type="match status" value="1"/>
</dbReference>
<organism evidence="2 3">
    <name type="scientific">Pseudohalioglobus sediminis</name>
    <dbReference type="NCBI Taxonomy" id="2606449"/>
    <lineage>
        <taxon>Bacteria</taxon>
        <taxon>Pseudomonadati</taxon>
        <taxon>Pseudomonadota</taxon>
        <taxon>Gammaproteobacteria</taxon>
        <taxon>Cellvibrionales</taxon>
        <taxon>Halieaceae</taxon>
        <taxon>Pseudohalioglobus</taxon>
    </lineage>
</organism>
<dbReference type="PROSITE" id="PS51340">
    <property type="entry name" value="MOSC"/>
    <property type="match status" value="1"/>
</dbReference>
<dbReference type="GO" id="GO:0003824">
    <property type="term" value="F:catalytic activity"/>
    <property type="evidence" value="ECO:0007669"/>
    <property type="project" value="InterPro"/>
</dbReference>
<dbReference type="Pfam" id="PF03473">
    <property type="entry name" value="MOSC"/>
    <property type="match status" value="1"/>
</dbReference>
<gene>
    <name evidence="2" type="ORF">F0M18_19690</name>
</gene>
<reference evidence="2 3" key="1">
    <citation type="submission" date="2019-09" db="EMBL/GenBank/DDBJ databases">
        <authorList>
            <person name="Chen X.-Y."/>
        </authorList>
    </citation>
    <scope>NUCLEOTIDE SEQUENCE [LARGE SCALE GENOMIC DNA]</scope>
    <source>
        <strain evidence="2 3">NY5</strain>
    </source>
</reference>
<evidence type="ECO:0000259" key="1">
    <source>
        <dbReference type="PROSITE" id="PS51340"/>
    </source>
</evidence>
<dbReference type="Proteomes" id="UP000323708">
    <property type="component" value="Unassembled WGS sequence"/>
</dbReference>
<sequence>MQVVSTNRAGRRLIEYRGKEYATGIFKTPTREALRVTCAGVEGDAVCDLNNHGGVHKAVYAFSIGHYPYWRQKLGQATLDAGAFGENLTFSDLPEEDICIGDQLHIGNTLLQVSQPRVPCFKLGVALGDERAPALFTRHLHTGVYFRVLEEGNISVGDHAEVAYRHPVALSVYRLFRACFDNTFNDAAEVLAVAATIPELAPEWQEKVVTGLARRQRG</sequence>
<accession>A0A5B0WLJ1</accession>
<dbReference type="InterPro" id="IPR052353">
    <property type="entry name" value="Benzoxazolinone_Detox_Enz"/>
</dbReference>
<proteinExistence type="predicted"/>